<dbReference type="NCBIfam" id="TIGR01409">
    <property type="entry name" value="TAT_signal_seq"/>
    <property type="match status" value="1"/>
</dbReference>
<gene>
    <name evidence="2" type="ORF">GPJ59_18215</name>
</gene>
<name>A0ABS6Z7N9_9ACTN</name>
<keyword evidence="3" id="KW-1185">Reference proteome</keyword>
<feature type="transmembrane region" description="Helical" evidence="1">
    <location>
        <begin position="21"/>
        <end position="46"/>
    </location>
</feature>
<dbReference type="InterPro" id="IPR006311">
    <property type="entry name" value="TAT_signal"/>
</dbReference>
<sequence length="241" mass="24851">MEISEMTERGIVSAEGDRRSFLRGVASAVAAVGTGVLLSGSAYAAVPRSRAGKAMADPLPPAGTEIACSMYAANVPLRLSDLGALTLDFKGGISLVVRRSTADGQVLEVQGFRVEADLSPTTPNSGTVIALSMSNVTLTPLSVLTSARLLLVKLSLTVSTTDKATGVETVVASTDPSKYATLVSADTFRNQAPVTAFPLVNQNLALSEPVQLFKPGTTAAEGDPIGVLEGFDAIANQTEAR</sequence>
<organism evidence="2 3">
    <name type="scientific">Streptomyces bambusae</name>
    <dbReference type="NCBI Taxonomy" id="1550616"/>
    <lineage>
        <taxon>Bacteria</taxon>
        <taxon>Bacillati</taxon>
        <taxon>Actinomycetota</taxon>
        <taxon>Actinomycetes</taxon>
        <taxon>Kitasatosporales</taxon>
        <taxon>Streptomycetaceae</taxon>
        <taxon>Streptomyces</taxon>
    </lineage>
</organism>
<protein>
    <submittedName>
        <fullName evidence="2">Twin-arginine translocation signal domain-containing protein</fullName>
    </submittedName>
</protein>
<dbReference type="Proteomes" id="UP000812013">
    <property type="component" value="Unassembled WGS sequence"/>
</dbReference>
<reference evidence="2 3" key="1">
    <citation type="submission" date="2019-12" db="EMBL/GenBank/DDBJ databases">
        <title>Genome sequence of Streptomyces bambusae.</title>
        <authorList>
            <person name="Bansal K."/>
            <person name="Choksket S."/>
            <person name="Korpole S."/>
            <person name="Patil P.B."/>
        </authorList>
    </citation>
    <scope>NUCLEOTIDE SEQUENCE [LARGE SCALE GENOMIC DNA]</scope>
    <source>
        <strain evidence="2 3">SK60</strain>
    </source>
</reference>
<dbReference type="InterPro" id="IPR019546">
    <property type="entry name" value="TAT_signal_bac_arc"/>
</dbReference>
<evidence type="ECO:0000256" key="1">
    <source>
        <dbReference type="SAM" id="Phobius"/>
    </source>
</evidence>
<evidence type="ECO:0000313" key="2">
    <source>
        <dbReference type="EMBL" id="MBW5483767.1"/>
    </source>
</evidence>
<keyword evidence="1" id="KW-1133">Transmembrane helix</keyword>
<accession>A0ABS6Z7N9</accession>
<keyword evidence="1" id="KW-0472">Membrane</keyword>
<keyword evidence="1" id="KW-0812">Transmembrane</keyword>
<dbReference type="RefSeq" id="WP_219668248.1">
    <property type="nucleotide sequence ID" value="NZ_WTFF01000121.1"/>
</dbReference>
<proteinExistence type="predicted"/>
<comment type="caution">
    <text evidence="2">The sequence shown here is derived from an EMBL/GenBank/DDBJ whole genome shotgun (WGS) entry which is preliminary data.</text>
</comment>
<evidence type="ECO:0000313" key="3">
    <source>
        <dbReference type="Proteomes" id="UP000812013"/>
    </source>
</evidence>
<dbReference type="EMBL" id="WTFF01000121">
    <property type="protein sequence ID" value="MBW5483767.1"/>
    <property type="molecule type" value="Genomic_DNA"/>
</dbReference>
<dbReference type="PROSITE" id="PS51318">
    <property type="entry name" value="TAT"/>
    <property type="match status" value="1"/>
</dbReference>